<keyword evidence="2" id="KW-0805">Transcription regulation</keyword>
<dbReference type="InterPro" id="IPR005119">
    <property type="entry name" value="LysR_subst-bd"/>
</dbReference>
<evidence type="ECO:0000313" key="6">
    <source>
        <dbReference type="EMBL" id="MBK1698661.1"/>
    </source>
</evidence>
<evidence type="ECO:0000313" key="7">
    <source>
        <dbReference type="Proteomes" id="UP000778970"/>
    </source>
</evidence>
<comment type="caution">
    <text evidence="6">The sequence shown here is derived from an EMBL/GenBank/DDBJ whole genome shotgun (WGS) entry which is preliminary data.</text>
</comment>
<dbReference type="RefSeq" id="WP_027289634.1">
    <property type="nucleotide sequence ID" value="NZ_NRRE01000028.1"/>
</dbReference>
<evidence type="ECO:0000256" key="3">
    <source>
        <dbReference type="ARBA" id="ARBA00023125"/>
    </source>
</evidence>
<dbReference type="FunFam" id="1.10.10.10:FF:000001">
    <property type="entry name" value="LysR family transcriptional regulator"/>
    <property type="match status" value="1"/>
</dbReference>
<comment type="similarity">
    <text evidence="1">Belongs to the LysR transcriptional regulatory family.</text>
</comment>
<dbReference type="Gene3D" id="3.40.190.290">
    <property type="match status" value="1"/>
</dbReference>
<dbReference type="InterPro" id="IPR036390">
    <property type="entry name" value="WH_DNA-bd_sf"/>
</dbReference>
<evidence type="ECO:0000256" key="4">
    <source>
        <dbReference type="ARBA" id="ARBA00023163"/>
    </source>
</evidence>
<dbReference type="Pfam" id="PF00126">
    <property type="entry name" value="HTH_1"/>
    <property type="match status" value="1"/>
</dbReference>
<dbReference type="FunFam" id="3.40.190.290:FF:000001">
    <property type="entry name" value="Transcriptional regulator, LysR family"/>
    <property type="match status" value="1"/>
</dbReference>
<keyword evidence="4" id="KW-0804">Transcription</keyword>
<evidence type="ECO:0000256" key="1">
    <source>
        <dbReference type="ARBA" id="ARBA00009437"/>
    </source>
</evidence>
<name>A0A934QKM9_9PROT</name>
<evidence type="ECO:0000259" key="5">
    <source>
        <dbReference type="PROSITE" id="PS50931"/>
    </source>
</evidence>
<feature type="domain" description="HTH lysR-type" evidence="5">
    <location>
        <begin position="1"/>
        <end position="59"/>
    </location>
</feature>
<dbReference type="InterPro" id="IPR000847">
    <property type="entry name" value="LysR_HTH_N"/>
</dbReference>
<reference evidence="6" key="1">
    <citation type="submission" date="2017-08" db="EMBL/GenBank/DDBJ databases">
        <authorList>
            <person name="Imhoff J.F."/>
            <person name="Rahn T."/>
            <person name="Kuenzel S."/>
            <person name="Neulinger S.C."/>
        </authorList>
    </citation>
    <scope>NUCLEOTIDE SEQUENCE</scope>
    <source>
        <strain evidence="6">DSM 9154</strain>
    </source>
</reference>
<accession>A0A934QKM9</accession>
<protein>
    <submittedName>
        <fullName evidence="6">LysR family transcriptional regulator</fullName>
    </submittedName>
</protein>
<dbReference type="InterPro" id="IPR036388">
    <property type="entry name" value="WH-like_DNA-bd_sf"/>
</dbReference>
<gene>
    <name evidence="6" type="ORF">CKO21_15545</name>
</gene>
<organism evidence="6 7">
    <name type="scientific">Rhodovibrio salinarum</name>
    <dbReference type="NCBI Taxonomy" id="1087"/>
    <lineage>
        <taxon>Bacteria</taxon>
        <taxon>Pseudomonadati</taxon>
        <taxon>Pseudomonadota</taxon>
        <taxon>Alphaproteobacteria</taxon>
        <taxon>Rhodospirillales</taxon>
        <taxon>Rhodovibrionaceae</taxon>
        <taxon>Rhodovibrio</taxon>
    </lineage>
</organism>
<dbReference type="GO" id="GO:0043565">
    <property type="term" value="F:sequence-specific DNA binding"/>
    <property type="evidence" value="ECO:0007669"/>
    <property type="project" value="TreeGrafter"/>
</dbReference>
<dbReference type="AlphaFoldDB" id="A0A934QKM9"/>
<dbReference type="CDD" id="cd08422">
    <property type="entry name" value="PBP2_CrgA_like"/>
    <property type="match status" value="1"/>
</dbReference>
<evidence type="ECO:0000256" key="2">
    <source>
        <dbReference type="ARBA" id="ARBA00023015"/>
    </source>
</evidence>
<keyword evidence="3" id="KW-0238">DNA-binding</keyword>
<sequence length="298" mass="33012">MDLVDGLRVFVAAAETGSFAGAARRLAISNKLASKYIGELERRLGVQLFQRTTRRLGMTTAGELLIARAPAWLDALDEMTADLREEGAGLTGTLRLAAPVTFGEMYVQPMLLRLQRVHPDLKVDLRLSDRHIDLASEGIDLAIRIGELGNSSLIARRLGRSEVLLVASPRYLEQHGAPETPADLTSHHCIRDSNMLEDSKWPLFENETPQWVKVSGQIRVNSARAARNLAVAGEGIAFCPDYAVAPDLTSGQLVRVLERVRTPIVDINAVYLKSHHIPRRTRATIEFMVQEGFARQFQ</sequence>
<dbReference type="Gene3D" id="1.10.10.10">
    <property type="entry name" value="Winged helix-like DNA-binding domain superfamily/Winged helix DNA-binding domain"/>
    <property type="match status" value="1"/>
</dbReference>
<dbReference type="SUPFAM" id="SSF46785">
    <property type="entry name" value="Winged helix' DNA-binding domain"/>
    <property type="match status" value="1"/>
</dbReference>
<dbReference type="GO" id="GO:0006351">
    <property type="term" value="P:DNA-templated transcription"/>
    <property type="evidence" value="ECO:0007669"/>
    <property type="project" value="TreeGrafter"/>
</dbReference>
<dbReference type="PROSITE" id="PS50931">
    <property type="entry name" value="HTH_LYSR"/>
    <property type="match status" value="1"/>
</dbReference>
<dbReference type="EMBL" id="NRRE01000028">
    <property type="protein sequence ID" value="MBK1698661.1"/>
    <property type="molecule type" value="Genomic_DNA"/>
</dbReference>
<proteinExistence type="inferred from homology"/>
<dbReference type="SUPFAM" id="SSF53850">
    <property type="entry name" value="Periplasmic binding protein-like II"/>
    <property type="match status" value="1"/>
</dbReference>
<keyword evidence="7" id="KW-1185">Reference proteome</keyword>
<dbReference type="InterPro" id="IPR058163">
    <property type="entry name" value="LysR-type_TF_proteobact-type"/>
</dbReference>
<reference evidence="6" key="2">
    <citation type="journal article" date="2020" name="Microorganisms">
        <title>Osmotic Adaptation and Compatible Solute Biosynthesis of Phototrophic Bacteria as Revealed from Genome Analyses.</title>
        <authorList>
            <person name="Imhoff J.F."/>
            <person name="Rahn T."/>
            <person name="Kunzel S."/>
            <person name="Keller A."/>
            <person name="Neulinger S.C."/>
        </authorList>
    </citation>
    <scope>NUCLEOTIDE SEQUENCE</scope>
    <source>
        <strain evidence="6">DSM 9154</strain>
    </source>
</reference>
<dbReference type="PANTHER" id="PTHR30537">
    <property type="entry name" value="HTH-TYPE TRANSCRIPTIONAL REGULATOR"/>
    <property type="match status" value="1"/>
</dbReference>
<dbReference type="GO" id="GO:0003700">
    <property type="term" value="F:DNA-binding transcription factor activity"/>
    <property type="evidence" value="ECO:0007669"/>
    <property type="project" value="InterPro"/>
</dbReference>
<dbReference type="PANTHER" id="PTHR30537:SF5">
    <property type="entry name" value="HTH-TYPE TRANSCRIPTIONAL ACTIVATOR TTDR-RELATED"/>
    <property type="match status" value="1"/>
</dbReference>
<dbReference type="Proteomes" id="UP000778970">
    <property type="component" value="Unassembled WGS sequence"/>
</dbReference>
<dbReference type="Pfam" id="PF03466">
    <property type="entry name" value="LysR_substrate"/>
    <property type="match status" value="1"/>
</dbReference>